<feature type="domain" description="BACK" evidence="2">
    <location>
        <begin position="35"/>
        <end position="95"/>
    </location>
</feature>
<dbReference type="PANTHER" id="PTHR45632">
    <property type="entry name" value="LD33804P"/>
    <property type="match status" value="1"/>
</dbReference>
<evidence type="ECO:0000256" key="1">
    <source>
        <dbReference type="ARBA" id="ARBA00022441"/>
    </source>
</evidence>
<dbReference type="Gene3D" id="1.25.40.420">
    <property type="match status" value="1"/>
</dbReference>
<evidence type="ECO:0000313" key="4">
    <source>
        <dbReference type="Proteomes" id="UP000281553"/>
    </source>
</evidence>
<dbReference type="InterPro" id="IPR006652">
    <property type="entry name" value="Kelch_1"/>
</dbReference>
<dbReference type="Proteomes" id="UP000281553">
    <property type="component" value="Unassembled WGS sequence"/>
</dbReference>
<protein>
    <recommendedName>
        <fullName evidence="2">BACK domain-containing protein</fullName>
    </recommendedName>
</protein>
<reference evidence="3 4" key="1">
    <citation type="submission" date="2018-11" db="EMBL/GenBank/DDBJ databases">
        <authorList>
            <consortium name="Pathogen Informatics"/>
        </authorList>
    </citation>
    <scope>NUCLEOTIDE SEQUENCE [LARGE SCALE GENOMIC DNA]</scope>
</reference>
<evidence type="ECO:0000313" key="3">
    <source>
        <dbReference type="EMBL" id="VDN13864.1"/>
    </source>
</evidence>
<dbReference type="AlphaFoldDB" id="A0A3P7LAW0"/>
<proteinExistence type="predicted"/>
<accession>A0A3P7LAW0</accession>
<gene>
    <name evidence="3" type="ORF">DILT_LOCUS9695</name>
</gene>
<dbReference type="Pfam" id="PF07707">
    <property type="entry name" value="BACK"/>
    <property type="match status" value="1"/>
</dbReference>
<keyword evidence="1" id="KW-0880">Kelch repeat</keyword>
<dbReference type="OrthoDB" id="2019572at2759"/>
<dbReference type="EMBL" id="UYRU01057596">
    <property type="protein sequence ID" value="VDN13864.1"/>
    <property type="molecule type" value="Genomic_DNA"/>
</dbReference>
<keyword evidence="4" id="KW-1185">Reference proteome</keyword>
<dbReference type="Gene3D" id="2.120.10.80">
    <property type="entry name" value="Kelch-type beta propeller"/>
    <property type="match status" value="1"/>
</dbReference>
<evidence type="ECO:0000259" key="2">
    <source>
        <dbReference type="Pfam" id="PF07707"/>
    </source>
</evidence>
<dbReference type="SMART" id="SM00612">
    <property type="entry name" value="Kelch"/>
    <property type="match status" value="3"/>
</dbReference>
<sequence length="402" mass="45653">MIVLSQQLIMPHVEEWVVNYMAGRLNHENIENRWNLSQLLKSDHLRNACLEYMKKTFEAIAVGDLFIQLPSDAVLSLLRADDLQVDSEESLFKAIGSPILMQFYTTLLITPETDCFFVIGGNKWSDGNTRIWKFATRTRRWTECAPLPEWREHHTAVAVAVGEETVICVCGGTYLNCGSYTSHASALYSPTEDKWYELPKLRNMRQCAAAVALPDGRVFVMGGRRVINPQYGSFNRLSSVETCHLREPADWQGPLKASVAFWKNSADMLEPRENHMAAVFRESIFIAGGRNDQGYLKTIEVFTLPDNERPLGQWTRLANWESDRQTAALVVYQDRLFSFGTSAPLTPAITRCCCARRANVSCTDAVTEKSRNFPWFFPIVCLFKVVTTLINLAATELRWHPL</sequence>
<dbReference type="PANTHER" id="PTHR45632:SF17">
    <property type="entry name" value="KELCH-LIKE PROTEIN 31"/>
    <property type="match status" value="1"/>
</dbReference>
<dbReference type="SUPFAM" id="SSF117281">
    <property type="entry name" value="Kelch motif"/>
    <property type="match status" value="1"/>
</dbReference>
<organism evidence="3 4">
    <name type="scientific">Dibothriocephalus latus</name>
    <name type="common">Fish tapeworm</name>
    <name type="synonym">Diphyllobothrium latum</name>
    <dbReference type="NCBI Taxonomy" id="60516"/>
    <lineage>
        <taxon>Eukaryota</taxon>
        <taxon>Metazoa</taxon>
        <taxon>Spiralia</taxon>
        <taxon>Lophotrochozoa</taxon>
        <taxon>Platyhelminthes</taxon>
        <taxon>Cestoda</taxon>
        <taxon>Eucestoda</taxon>
        <taxon>Diphyllobothriidea</taxon>
        <taxon>Diphyllobothriidae</taxon>
        <taxon>Dibothriocephalus</taxon>
    </lineage>
</organism>
<dbReference type="InterPro" id="IPR015915">
    <property type="entry name" value="Kelch-typ_b-propeller"/>
</dbReference>
<dbReference type="InterPro" id="IPR011705">
    <property type="entry name" value="BACK"/>
</dbReference>
<name>A0A3P7LAW0_DIBLA</name>